<keyword evidence="9" id="KW-0472">Membrane</keyword>
<evidence type="ECO:0000256" key="1">
    <source>
        <dbReference type="ARBA" id="ARBA00009258"/>
    </source>
</evidence>
<keyword evidence="7" id="KW-0040">ANK repeat</keyword>
<evidence type="ECO:0000256" key="8">
    <source>
        <dbReference type="SAM" id="Coils"/>
    </source>
</evidence>
<dbReference type="AlphaFoldDB" id="A0A8S4SM80"/>
<dbReference type="PROSITE" id="PS50088">
    <property type="entry name" value="ANK_REPEAT"/>
    <property type="match status" value="1"/>
</dbReference>
<feature type="domain" description="Ribosomal RNA methyltransferase FtsJ" evidence="11">
    <location>
        <begin position="547"/>
        <end position="713"/>
    </location>
</feature>
<dbReference type="InterPro" id="IPR029063">
    <property type="entry name" value="SAM-dependent_MTases_sf"/>
</dbReference>
<feature type="transmembrane region" description="Helical" evidence="9">
    <location>
        <begin position="853"/>
        <end position="874"/>
    </location>
</feature>
<accession>A0A8S4SM80</accession>
<dbReference type="PANTHER" id="PTHR10920">
    <property type="entry name" value="RIBOSOMAL RNA METHYLTRANSFERASE"/>
    <property type="match status" value="1"/>
</dbReference>
<dbReference type="Pfam" id="PF12796">
    <property type="entry name" value="Ank_2"/>
    <property type="match status" value="1"/>
</dbReference>
<keyword evidence="3" id="KW-0489">Methyltransferase</keyword>
<dbReference type="SMART" id="SM00248">
    <property type="entry name" value="ANK"/>
    <property type="match status" value="2"/>
</dbReference>
<feature type="coiled-coil region" evidence="8">
    <location>
        <begin position="475"/>
        <end position="509"/>
    </location>
</feature>
<dbReference type="InterPro" id="IPR019632">
    <property type="entry name" value="DUF2497"/>
</dbReference>
<dbReference type="Pfam" id="PF02321">
    <property type="entry name" value="OEP"/>
    <property type="match status" value="2"/>
</dbReference>
<evidence type="ECO:0000256" key="10">
    <source>
        <dbReference type="SAM" id="SignalP"/>
    </source>
</evidence>
<dbReference type="Gene3D" id="1.25.40.20">
    <property type="entry name" value="Ankyrin repeat-containing domain"/>
    <property type="match status" value="1"/>
</dbReference>
<dbReference type="PANTHER" id="PTHR10920:SF18">
    <property type="entry name" value="RRNA METHYLTRANSFERASE 2, MITOCHONDRIAL"/>
    <property type="match status" value="1"/>
</dbReference>
<organism evidence="12 13">
    <name type="scientific">Pararge aegeria aegeria</name>
    <dbReference type="NCBI Taxonomy" id="348720"/>
    <lineage>
        <taxon>Eukaryota</taxon>
        <taxon>Metazoa</taxon>
        <taxon>Ecdysozoa</taxon>
        <taxon>Arthropoda</taxon>
        <taxon>Hexapoda</taxon>
        <taxon>Insecta</taxon>
        <taxon>Pterygota</taxon>
        <taxon>Neoptera</taxon>
        <taxon>Endopterygota</taxon>
        <taxon>Lepidoptera</taxon>
        <taxon>Glossata</taxon>
        <taxon>Ditrysia</taxon>
        <taxon>Papilionoidea</taxon>
        <taxon>Nymphalidae</taxon>
        <taxon>Satyrinae</taxon>
        <taxon>Satyrini</taxon>
        <taxon>Parargina</taxon>
        <taxon>Pararge</taxon>
    </lineage>
</organism>
<keyword evidence="4" id="KW-0808">Transferase</keyword>
<feature type="signal peptide" evidence="10">
    <location>
        <begin position="1"/>
        <end position="19"/>
    </location>
</feature>
<evidence type="ECO:0000256" key="6">
    <source>
        <dbReference type="ARBA" id="ARBA00041184"/>
    </source>
</evidence>
<dbReference type="HAMAP" id="MF_01547">
    <property type="entry name" value="RNA_methyltr_E"/>
    <property type="match status" value="1"/>
</dbReference>
<comment type="similarity">
    <text evidence="1">Belongs to the class I-like SAM-binding methyltransferase superfamily. RNA methyltransferase RlmE family.</text>
</comment>
<dbReference type="EMBL" id="CAKXAJ010026455">
    <property type="protein sequence ID" value="CAH2268678.1"/>
    <property type="molecule type" value="Genomic_DNA"/>
</dbReference>
<dbReference type="OrthoDB" id="20105at2759"/>
<dbReference type="SUPFAM" id="SSF53335">
    <property type="entry name" value="S-adenosyl-L-methionine-dependent methyltransferases"/>
    <property type="match status" value="1"/>
</dbReference>
<dbReference type="InterPro" id="IPR002877">
    <property type="entry name" value="RNA_MeTrfase_FtsJ_dom"/>
</dbReference>
<dbReference type="InterPro" id="IPR002110">
    <property type="entry name" value="Ankyrin_rpt"/>
</dbReference>
<evidence type="ECO:0000313" key="12">
    <source>
        <dbReference type="EMBL" id="CAH2268678.1"/>
    </source>
</evidence>
<dbReference type="SUPFAM" id="SSF48403">
    <property type="entry name" value="Ankyrin repeat"/>
    <property type="match status" value="1"/>
</dbReference>
<keyword evidence="2" id="KW-0698">rRNA processing</keyword>
<feature type="repeat" description="ANK" evidence="7">
    <location>
        <begin position="801"/>
        <end position="833"/>
    </location>
</feature>
<keyword evidence="9" id="KW-0812">Transmembrane</keyword>
<keyword evidence="8" id="KW-0175">Coiled coil</keyword>
<dbReference type="InterPro" id="IPR015507">
    <property type="entry name" value="rRNA-MeTfrase_E"/>
</dbReference>
<comment type="caution">
    <text evidence="12">The sequence shown here is derived from an EMBL/GenBank/DDBJ whole genome shotgun (WGS) entry which is preliminary data.</text>
</comment>
<proteinExistence type="inferred from homology"/>
<dbReference type="InterPro" id="IPR050082">
    <property type="entry name" value="RNA_methyltr_RlmE"/>
</dbReference>
<dbReference type="GO" id="GO:0008650">
    <property type="term" value="F:rRNA (uridine-2'-O-)-methyltransferase activity"/>
    <property type="evidence" value="ECO:0007669"/>
    <property type="project" value="TreeGrafter"/>
</dbReference>
<keyword evidence="13" id="KW-1185">Reference proteome</keyword>
<evidence type="ECO:0000256" key="7">
    <source>
        <dbReference type="PROSITE-ProRule" id="PRU00023"/>
    </source>
</evidence>
<evidence type="ECO:0000256" key="5">
    <source>
        <dbReference type="ARBA" id="ARBA00022691"/>
    </source>
</evidence>
<dbReference type="Proteomes" id="UP000838756">
    <property type="component" value="Unassembled WGS sequence"/>
</dbReference>
<dbReference type="PROSITE" id="PS51257">
    <property type="entry name" value="PROKAR_LIPOPROTEIN"/>
    <property type="match status" value="1"/>
</dbReference>
<evidence type="ECO:0000256" key="4">
    <source>
        <dbReference type="ARBA" id="ARBA00022679"/>
    </source>
</evidence>
<gene>
    <name evidence="12" type="primary">jg8684</name>
    <name evidence="12" type="ORF">PAEG_LOCUS27009</name>
</gene>
<dbReference type="GO" id="GO:0015562">
    <property type="term" value="F:efflux transmembrane transporter activity"/>
    <property type="evidence" value="ECO:0007669"/>
    <property type="project" value="InterPro"/>
</dbReference>
<dbReference type="Gene3D" id="1.20.1600.10">
    <property type="entry name" value="Outer membrane efflux proteins (OEP)"/>
    <property type="match status" value="1"/>
</dbReference>
<dbReference type="Pfam" id="PF01728">
    <property type="entry name" value="FtsJ"/>
    <property type="match status" value="1"/>
</dbReference>
<dbReference type="SUPFAM" id="SSF56954">
    <property type="entry name" value="Outer membrane efflux proteins (OEP)"/>
    <property type="match status" value="1"/>
</dbReference>
<evidence type="ECO:0000259" key="11">
    <source>
        <dbReference type="Pfam" id="PF01728"/>
    </source>
</evidence>
<feature type="transmembrane region" description="Helical" evidence="9">
    <location>
        <begin position="881"/>
        <end position="904"/>
    </location>
</feature>
<evidence type="ECO:0000256" key="3">
    <source>
        <dbReference type="ARBA" id="ARBA00022603"/>
    </source>
</evidence>
<evidence type="ECO:0000256" key="2">
    <source>
        <dbReference type="ARBA" id="ARBA00022552"/>
    </source>
</evidence>
<feature type="chain" id="PRO_5035772914" description="rRNA methyltransferase 2, mitochondrial" evidence="10">
    <location>
        <begin position="20"/>
        <end position="945"/>
    </location>
</feature>
<protein>
    <recommendedName>
        <fullName evidence="6">rRNA methyltransferase 2, mitochondrial</fullName>
    </recommendedName>
</protein>
<keyword evidence="9" id="KW-1133">Transmembrane helix</keyword>
<keyword evidence="5" id="KW-0949">S-adenosyl-L-methionine</keyword>
<dbReference type="Gene3D" id="3.40.50.150">
    <property type="entry name" value="Vaccinia Virus protein VP39"/>
    <property type="match status" value="1"/>
</dbReference>
<dbReference type="Pfam" id="PF10691">
    <property type="entry name" value="DUF2497"/>
    <property type="match status" value="1"/>
</dbReference>
<keyword evidence="10" id="KW-0732">Signal</keyword>
<name>A0A8S4SM80_9NEOP</name>
<dbReference type="InterPro" id="IPR003423">
    <property type="entry name" value="OMP_efflux"/>
</dbReference>
<evidence type="ECO:0000256" key="9">
    <source>
        <dbReference type="SAM" id="Phobius"/>
    </source>
</evidence>
<sequence length="945" mass="105734">MFRLIIILIIAFGTIGCYAIDLEEAISKAIKNSSKIKSQFYQYKSAEKQLKSSGLAGFLPDINLQYNFDSNFNIINDRQNSGKRLTLSQRIIDGGGTFATFSRSSHLLKAAKIRFQQSKQEVALSAVKAYVNVLQKAEILKLREHKERVSLEHLSAMKKRFSLGEVTNAEVLFAKAKFSSSISKRVDAEGELKLANIAYYHLIGEDADNLHETNGKLPSIPELNECLQLAKTNNLSLKAAVYQKRAAGMEVIAETSKWLPSLNLSASKNFGKDNIKLDTLLENVNVVFTLDIPIFKRGVNVFGVSRAKMDAKQSTYDYYEAVKNIEQAVINAWNNVLTAKAIIKASQEAEKAAALALEGVAQEVNLNLKSTIDLLDTEDELFKAHILEDIKKAISGKNPSGDRAEIIDEDDDVLCLEEEYPEDIEEKENSEEENNCQSEKMNNQFNSYNSEEKNLYDNIQMSNNKVSYQEQSNEHLVLKENMEEIKTLLEKMQSELRHKQQKRADLTVEELVVSLLKPQLSEWLNKYLHALVKEVVEKELKDIINNKSRSAYKLIEIDDKFKLLQQGQKIIDLGAFPGGWSQVASKKGASVIAVDIKPINAISGVECIQCDIISELEILREKFKDHKFDVILSDMAPESCGLKSLDHIRIMLLCEAALNFAKHFLNHDGKFVVKIFQGESDKDFCNELKKMFKTVRYFKPKSSRSESTEMYLILSTVNRENDLNGNNIVEKIKEELKKRDPPAYQEWEKKAFNMNYEFSKNNDYNKKELTLLNVACLYNQENVVKALLEVKGINVNFQDGSGKTPLYIAVDKGHHKIVRALLEAGANPLVKSRCNKNLAEIFTKKAIGKAVDLGAHIFIIASCIAAIVVTYAYFFGVSLSVGAMAGIAVAAAVLTGLVAGGITYEVYKPCDELKDAIAKAKSSPGQKLNGVDLQSEISSKSSVTV</sequence>
<evidence type="ECO:0000313" key="13">
    <source>
        <dbReference type="Proteomes" id="UP000838756"/>
    </source>
</evidence>
<dbReference type="PROSITE" id="PS50297">
    <property type="entry name" value="ANK_REP_REGION"/>
    <property type="match status" value="1"/>
</dbReference>
<dbReference type="InterPro" id="IPR036770">
    <property type="entry name" value="Ankyrin_rpt-contain_sf"/>
</dbReference>
<reference evidence="12" key="1">
    <citation type="submission" date="2022-03" db="EMBL/GenBank/DDBJ databases">
        <authorList>
            <person name="Lindestad O."/>
        </authorList>
    </citation>
    <scope>NUCLEOTIDE SEQUENCE</scope>
</reference>